<dbReference type="PANTHER" id="PTHR33913:SF1">
    <property type="entry name" value="DRBM DOMAIN-CONTAINING PROTEIN"/>
    <property type="match status" value="1"/>
</dbReference>
<evidence type="ECO:0008006" key="6">
    <source>
        <dbReference type="Google" id="ProtNLM"/>
    </source>
</evidence>
<evidence type="ECO:0000256" key="1">
    <source>
        <dbReference type="SAM" id="MobiDB-lite"/>
    </source>
</evidence>
<organism evidence="4 5">
    <name type="scientific">Apostasia shenzhenica</name>
    <dbReference type="NCBI Taxonomy" id="1088818"/>
    <lineage>
        <taxon>Eukaryota</taxon>
        <taxon>Viridiplantae</taxon>
        <taxon>Streptophyta</taxon>
        <taxon>Embryophyta</taxon>
        <taxon>Tracheophyta</taxon>
        <taxon>Spermatophyta</taxon>
        <taxon>Magnoliopsida</taxon>
        <taxon>Liliopsida</taxon>
        <taxon>Asparagales</taxon>
        <taxon>Orchidaceae</taxon>
        <taxon>Apostasioideae</taxon>
        <taxon>Apostasia</taxon>
    </lineage>
</organism>
<dbReference type="Proteomes" id="UP000236161">
    <property type="component" value="Unassembled WGS sequence"/>
</dbReference>
<dbReference type="EMBL" id="KZ452270">
    <property type="protein sequence ID" value="PKA48695.1"/>
    <property type="molecule type" value="Genomic_DNA"/>
</dbReference>
<sequence length="688" mass="76878">MSNSSSPVREAAIGELESPVIMPAEMVIESLLGHFVAPLLPRRRTSRDLPTVQQQNEVGKQMHAVVVLYNYYQRKQSPKSDFLDFVSFCETACISKPFLLDYMKYMCSAKGSLEDAHRQLSITEMMVMDACDICSALDETMDAFPLDEWPITKVAVFLVDLTRKKCFLKKDNIIKGSWSLFEKDLKTPLDKLLTRAQLKSASIYRSADESSRENASDIEDVLQIAYSVVEQETGIKRANLSILGSHSSFSLSHWKSSTRLYIIAYNVPGACNSKLKWLAPVEVSIEDVISLHGLPVRFSHKDKKPEITSVAEHYCLLPYIDIIDQWFSRKLFQDVSLTSPKQTANLVKFSDGPVTEANHDIRDNGLKRETSEVNYSYPMLAKDFMDEKYAGVSVKTNLIDSDTPCHTVKPASQSVNMNVSYSDVIPVIAGHESSHKHIKGKVNSDCEFLLLEQNAVSENCPHGIPLMANHEIGEKSDCSEEQITVNCLIESGTANEVFHNISSGRSHHVFSPRIQNHTSSFKEQMVLSTVNENTNDATSFLVDQKRDVLIKKKRKLEDEVNGQLEGSLHLNQSSPPVDHNQKPLNGDNLTHNGKNSLAVDDLLLIHDGMKDKVLDEIFSRNNWISPKYSVFPLPEDGKYQALIAAKGFDFECTIKGDHMSSPSEARDSAAACMLTKLQEMAAQGHAAL</sequence>
<evidence type="ECO:0000313" key="5">
    <source>
        <dbReference type="Proteomes" id="UP000236161"/>
    </source>
</evidence>
<dbReference type="PANTHER" id="PTHR33913">
    <property type="entry name" value="ALEURONE LAYER MORPHOGENESIS PROTEIN"/>
    <property type="match status" value="1"/>
</dbReference>
<keyword evidence="5" id="KW-1185">Reference proteome</keyword>
<name>A0A2H9ZZG6_9ASPA</name>
<gene>
    <name evidence="4" type="ORF">AXF42_Ash018512</name>
</gene>
<proteinExistence type="predicted"/>
<feature type="domain" description="DUF7913" evidence="2">
    <location>
        <begin position="21"/>
        <end position="138"/>
    </location>
</feature>
<dbReference type="Pfam" id="PF25500">
    <property type="entry name" value="DUF7913"/>
    <property type="match status" value="1"/>
</dbReference>
<accession>A0A2H9ZZG6</accession>
<feature type="region of interest" description="Disordered" evidence="1">
    <location>
        <begin position="561"/>
        <end position="591"/>
    </location>
</feature>
<protein>
    <recommendedName>
        <fullName evidence="6">DRBM domain-containing protein</fullName>
    </recommendedName>
</protein>
<feature type="domain" description="DUF7915" evidence="3">
    <location>
        <begin position="175"/>
        <end position="329"/>
    </location>
</feature>
<evidence type="ECO:0000259" key="3">
    <source>
        <dbReference type="Pfam" id="PF25502"/>
    </source>
</evidence>
<evidence type="ECO:0000313" key="4">
    <source>
        <dbReference type="EMBL" id="PKA48695.1"/>
    </source>
</evidence>
<evidence type="ECO:0000259" key="2">
    <source>
        <dbReference type="Pfam" id="PF25500"/>
    </source>
</evidence>
<dbReference type="OrthoDB" id="781822at2759"/>
<reference evidence="4 5" key="1">
    <citation type="journal article" date="2017" name="Nature">
        <title>The Apostasia genome and the evolution of orchids.</title>
        <authorList>
            <person name="Zhang G.Q."/>
            <person name="Liu K.W."/>
            <person name="Li Z."/>
            <person name="Lohaus R."/>
            <person name="Hsiao Y.Y."/>
            <person name="Niu S.C."/>
            <person name="Wang J.Y."/>
            <person name="Lin Y.C."/>
            <person name="Xu Q."/>
            <person name="Chen L.J."/>
            <person name="Yoshida K."/>
            <person name="Fujiwara S."/>
            <person name="Wang Z.W."/>
            <person name="Zhang Y.Q."/>
            <person name="Mitsuda N."/>
            <person name="Wang M."/>
            <person name="Liu G.H."/>
            <person name="Pecoraro L."/>
            <person name="Huang H.X."/>
            <person name="Xiao X.J."/>
            <person name="Lin M."/>
            <person name="Wu X.Y."/>
            <person name="Wu W.L."/>
            <person name="Chen Y.Y."/>
            <person name="Chang S.B."/>
            <person name="Sakamoto S."/>
            <person name="Ohme-Takagi M."/>
            <person name="Yagi M."/>
            <person name="Zeng S.J."/>
            <person name="Shen C.Y."/>
            <person name="Yeh C.M."/>
            <person name="Luo Y.B."/>
            <person name="Tsai W.C."/>
            <person name="Van de Peer Y."/>
            <person name="Liu Z.J."/>
        </authorList>
    </citation>
    <scope>NUCLEOTIDE SEQUENCE [LARGE SCALE GENOMIC DNA]</scope>
    <source>
        <strain evidence="5">cv. Shenzhen</strain>
        <tissue evidence="4">Stem</tissue>
    </source>
</reference>
<dbReference type="STRING" id="1088818.A0A2H9ZZG6"/>
<dbReference type="AlphaFoldDB" id="A0A2H9ZZG6"/>
<dbReference type="Pfam" id="PF25502">
    <property type="entry name" value="DUF7915"/>
    <property type="match status" value="1"/>
</dbReference>
<dbReference type="InterPro" id="IPR057235">
    <property type="entry name" value="DUF7913"/>
</dbReference>
<dbReference type="InterPro" id="IPR057237">
    <property type="entry name" value="DUF7915"/>
</dbReference>